<feature type="chain" id="PRO_5022824738" description="PknH-like extracellular domain-containing protein" evidence="2">
    <location>
        <begin position="31"/>
        <end position="249"/>
    </location>
</feature>
<dbReference type="Proteomes" id="UP000321234">
    <property type="component" value="Unassembled WGS sequence"/>
</dbReference>
<dbReference type="RefSeq" id="WP_147926699.1">
    <property type="nucleotide sequence ID" value="NZ_VKAC01000007.1"/>
</dbReference>
<keyword evidence="4" id="KW-1185">Reference proteome</keyword>
<name>A0A5C8ZEL4_9ACTN</name>
<comment type="caution">
    <text evidence="3">The sequence shown here is derived from an EMBL/GenBank/DDBJ whole genome shotgun (WGS) entry which is preliminary data.</text>
</comment>
<feature type="region of interest" description="Disordered" evidence="1">
    <location>
        <begin position="30"/>
        <end position="84"/>
    </location>
</feature>
<proteinExistence type="predicted"/>
<dbReference type="EMBL" id="VKAC01000007">
    <property type="protein sequence ID" value="TXR55643.1"/>
    <property type="molecule type" value="Genomic_DNA"/>
</dbReference>
<gene>
    <name evidence="3" type="ORF">FMM08_12410</name>
</gene>
<protein>
    <recommendedName>
        <fullName evidence="5">PknH-like extracellular domain-containing protein</fullName>
    </recommendedName>
</protein>
<evidence type="ECO:0000256" key="1">
    <source>
        <dbReference type="SAM" id="MobiDB-lite"/>
    </source>
</evidence>
<organism evidence="3 4">
    <name type="scientific">Quadrisphaera setariae</name>
    <dbReference type="NCBI Taxonomy" id="2593304"/>
    <lineage>
        <taxon>Bacteria</taxon>
        <taxon>Bacillati</taxon>
        <taxon>Actinomycetota</taxon>
        <taxon>Actinomycetes</taxon>
        <taxon>Kineosporiales</taxon>
        <taxon>Kineosporiaceae</taxon>
        <taxon>Quadrisphaera</taxon>
    </lineage>
</organism>
<accession>A0A5C8ZEL4</accession>
<dbReference type="PROSITE" id="PS51257">
    <property type="entry name" value="PROKAR_LIPOPROTEIN"/>
    <property type="match status" value="1"/>
</dbReference>
<dbReference type="AlphaFoldDB" id="A0A5C8ZEL4"/>
<evidence type="ECO:0000256" key="2">
    <source>
        <dbReference type="SAM" id="SignalP"/>
    </source>
</evidence>
<feature type="signal peptide" evidence="2">
    <location>
        <begin position="1"/>
        <end position="30"/>
    </location>
</feature>
<evidence type="ECO:0000313" key="4">
    <source>
        <dbReference type="Proteomes" id="UP000321234"/>
    </source>
</evidence>
<dbReference type="OrthoDB" id="4827179at2"/>
<sequence>MRTTTSLRSRVSAAAAVVVLLGVVGCSAGAADGEPSPTASERPASGPPAPRTSTSSAPATPVPTDLPEDVLLPAGALQPEGGPRAVTAGVEPWVLSTGCDLGSPSAAAAMLSVRQGDGQFEVPVGVHQVAVFSDAQAAQTEASRVAAAAGACAANAPGSDGGDTRYLVAGLDVGATGTSVVTDYYGVTRTDPAADGIGDAVAVTRRGTAVTLVGATGGESSMSSARTLVAGYAQQAWERLCRYQVDGCA</sequence>
<feature type="compositionally biased region" description="Low complexity" evidence="1">
    <location>
        <begin position="51"/>
        <end position="63"/>
    </location>
</feature>
<reference evidence="3 4" key="1">
    <citation type="submission" date="2019-07" db="EMBL/GenBank/DDBJ databases">
        <title>Quadrisphaera sp. strain DD2A genome sequencing and assembly.</title>
        <authorList>
            <person name="Kim I."/>
        </authorList>
    </citation>
    <scope>NUCLEOTIDE SEQUENCE [LARGE SCALE GENOMIC DNA]</scope>
    <source>
        <strain evidence="3 4">DD2A</strain>
    </source>
</reference>
<keyword evidence="2" id="KW-0732">Signal</keyword>
<evidence type="ECO:0000313" key="3">
    <source>
        <dbReference type="EMBL" id="TXR55643.1"/>
    </source>
</evidence>
<evidence type="ECO:0008006" key="5">
    <source>
        <dbReference type="Google" id="ProtNLM"/>
    </source>
</evidence>